<organism evidence="1 2">
    <name type="scientific">Ligilactobacillus ruminis</name>
    <dbReference type="NCBI Taxonomy" id="1623"/>
    <lineage>
        <taxon>Bacteria</taxon>
        <taxon>Bacillati</taxon>
        <taxon>Bacillota</taxon>
        <taxon>Bacilli</taxon>
        <taxon>Lactobacillales</taxon>
        <taxon>Lactobacillaceae</taxon>
        <taxon>Ligilactobacillus</taxon>
    </lineage>
</organism>
<protein>
    <submittedName>
        <fullName evidence="1">Vitamin B12-binding protein</fullName>
    </submittedName>
</protein>
<evidence type="ECO:0000313" key="2">
    <source>
        <dbReference type="Proteomes" id="UP000260790"/>
    </source>
</evidence>
<comment type="caution">
    <text evidence="1">The sequence shown here is derived from an EMBL/GenBank/DDBJ whole genome shotgun (WGS) entry which is preliminary data.</text>
</comment>
<proteinExistence type="predicted"/>
<sequence length="44" mass="4854">MVSNYCQNRKNGDLPVTGWRQLLAESKNRGFARNGGRASTGKSQ</sequence>
<dbReference type="EMBL" id="QSQR01000001">
    <property type="protein sequence ID" value="RGK48488.1"/>
    <property type="molecule type" value="Genomic_DNA"/>
</dbReference>
<name>A0A8B2ZF10_9LACO</name>
<reference evidence="1 2" key="1">
    <citation type="submission" date="2018-08" db="EMBL/GenBank/DDBJ databases">
        <title>A genome reference for cultivated species of the human gut microbiota.</title>
        <authorList>
            <person name="Zou Y."/>
            <person name="Xue W."/>
            <person name="Luo G."/>
        </authorList>
    </citation>
    <scope>NUCLEOTIDE SEQUENCE [LARGE SCALE GENOMIC DNA]</scope>
    <source>
        <strain evidence="1 2">TF10-9AT</strain>
    </source>
</reference>
<gene>
    <name evidence="1" type="ORF">DXD09_01845</name>
</gene>
<dbReference type="AlphaFoldDB" id="A0A8B2ZF10"/>
<evidence type="ECO:0000313" key="1">
    <source>
        <dbReference type="EMBL" id="RGK48488.1"/>
    </source>
</evidence>
<dbReference type="Proteomes" id="UP000260790">
    <property type="component" value="Unassembled WGS sequence"/>
</dbReference>
<accession>A0A8B2ZF10</accession>